<dbReference type="AlphaFoldDB" id="A0A0F8X804"/>
<accession>A0A0F8X804</accession>
<reference evidence="3" key="1">
    <citation type="journal article" date="2015" name="Nature">
        <title>Complex archaea that bridge the gap between prokaryotes and eukaryotes.</title>
        <authorList>
            <person name="Spang A."/>
            <person name="Saw J.H."/>
            <person name="Jorgensen S.L."/>
            <person name="Zaremba-Niedzwiedzka K."/>
            <person name="Martijn J."/>
            <person name="Lind A.E."/>
            <person name="van Eijk R."/>
            <person name="Schleper C."/>
            <person name="Guy L."/>
            <person name="Ettema T.J."/>
        </authorList>
    </citation>
    <scope>NUCLEOTIDE SEQUENCE</scope>
</reference>
<sequence length="354" mass="40277">ILIGIGMSMDIDPCPMLLLEPTLDLAERVSKRRIAPMIRDTQVLSKIIGTPRSRDADNTILNKTFRGGALTISGANSPSGLISEPRKKLFFDEVDYYPSTVGQQGDPIATALQCTISFWDRKVVYVSRPSVKNLSRIDACIDASDERYFHVPCHACGKKQKLEWQNVKWDSGRPETAVYVCRYCAAAWDDAQRVEALMDGEWIAEKEFNGMAGFSINGIYSIWRPLTVMAKHFLDANEKKKQGNLQPLRDWENDELGQSWEDEAEKTVPEPLFERRENYSASALPWRILYLTAGIDVQDDRLEIEIVGWRATKRDEPEESWGVDDIVLYFDKATEGAPRRYSKLWETGGELDEL</sequence>
<protein>
    <recommendedName>
        <fullName evidence="4">Phage terminase large subunit (GpA)</fullName>
    </recommendedName>
</protein>
<dbReference type="InterPro" id="IPR046453">
    <property type="entry name" value="GpA_ATPase"/>
</dbReference>
<evidence type="ECO:0000259" key="2">
    <source>
        <dbReference type="Pfam" id="PF20454"/>
    </source>
</evidence>
<dbReference type="GO" id="GO:0016887">
    <property type="term" value="F:ATP hydrolysis activity"/>
    <property type="evidence" value="ECO:0007669"/>
    <property type="project" value="InterPro"/>
</dbReference>
<comment type="caution">
    <text evidence="3">The sequence shown here is derived from an EMBL/GenBank/DDBJ whole genome shotgun (WGS) entry which is preliminary data.</text>
</comment>
<evidence type="ECO:0000259" key="1">
    <source>
        <dbReference type="Pfam" id="PF05876"/>
    </source>
</evidence>
<dbReference type="EMBL" id="LAZR01064661">
    <property type="protein sequence ID" value="KKK57090.1"/>
    <property type="molecule type" value="Genomic_DNA"/>
</dbReference>
<gene>
    <name evidence="3" type="ORF">LCGC14_3057990</name>
</gene>
<feature type="non-terminal residue" evidence="3">
    <location>
        <position position="1"/>
    </location>
</feature>
<evidence type="ECO:0008006" key="4">
    <source>
        <dbReference type="Google" id="ProtNLM"/>
    </source>
</evidence>
<dbReference type="Pfam" id="PF05876">
    <property type="entry name" value="GpA_ATPase"/>
    <property type="match status" value="1"/>
</dbReference>
<evidence type="ECO:0000313" key="3">
    <source>
        <dbReference type="EMBL" id="KKK57090.1"/>
    </source>
</evidence>
<dbReference type="SUPFAM" id="SSF57783">
    <property type="entry name" value="Zinc beta-ribbon"/>
    <property type="match status" value="1"/>
</dbReference>
<proteinExistence type="predicted"/>
<name>A0A0F8X804_9ZZZZ</name>
<dbReference type="InterPro" id="IPR046454">
    <property type="entry name" value="GpA_endonuclease"/>
</dbReference>
<organism evidence="3">
    <name type="scientific">marine sediment metagenome</name>
    <dbReference type="NCBI Taxonomy" id="412755"/>
    <lineage>
        <taxon>unclassified sequences</taxon>
        <taxon>metagenomes</taxon>
        <taxon>ecological metagenomes</taxon>
    </lineage>
</organism>
<feature type="domain" description="Terminase large subunit GpA endonuclease" evidence="2">
    <location>
        <begin position="212"/>
        <end position="336"/>
    </location>
</feature>
<feature type="domain" description="Phage terminase large subunit GpA ATPase" evidence="1">
    <location>
        <begin position="5"/>
        <end position="202"/>
    </location>
</feature>
<feature type="non-terminal residue" evidence="3">
    <location>
        <position position="354"/>
    </location>
</feature>
<dbReference type="Pfam" id="PF20454">
    <property type="entry name" value="GpA_nuclease"/>
    <property type="match status" value="1"/>
</dbReference>
<dbReference type="GO" id="GO:0004519">
    <property type="term" value="F:endonuclease activity"/>
    <property type="evidence" value="ECO:0007669"/>
    <property type="project" value="InterPro"/>
</dbReference>